<sequence length="70" mass="8022">MVFSNPLSFSFTIPNINGKHKDKTIITNIPYAILNICLISDILQKYHHFLVEMLGDSILFRTFAPLLKTI</sequence>
<gene>
    <name evidence="1" type="ORF">M099_3396</name>
</gene>
<dbReference type="Proteomes" id="UP000027661">
    <property type="component" value="Unassembled WGS sequence"/>
</dbReference>
<proteinExistence type="predicted"/>
<protein>
    <submittedName>
        <fullName evidence="1">Uncharacterized protein</fullName>
    </submittedName>
</protein>
<organism evidence="1 2">
    <name type="scientific">Phocaeicola vulgatus str. 3975 RP4</name>
    <dbReference type="NCBI Taxonomy" id="1339352"/>
    <lineage>
        <taxon>Bacteria</taxon>
        <taxon>Pseudomonadati</taxon>
        <taxon>Bacteroidota</taxon>
        <taxon>Bacteroidia</taxon>
        <taxon>Bacteroidales</taxon>
        <taxon>Bacteroidaceae</taxon>
        <taxon>Phocaeicola</taxon>
    </lineage>
</organism>
<dbReference type="AlphaFoldDB" id="A0A069S8X0"/>
<accession>A0A069S8X0</accession>
<name>A0A069S8X0_PHOVU</name>
<comment type="caution">
    <text evidence="1">The sequence shown here is derived from an EMBL/GenBank/DDBJ whole genome shotgun (WGS) entry which is preliminary data.</text>
</comment>
<evidence type="ECO:0000313" key="2">
    <source>
        <dbReference type="Proteomes" id="UP000027661"/>
    </source>
</evidence>
<reference evidence="1 2" key="1">
    <citation type="submission" date="2014-04" db="EMBL/GenBank/DDBJ databases">
        <authorList>
            <person name="Sears C."/>
            <person name="Carroll K."/>
            <person name="Sack B.R."/>
            <person name="Qadri F."/>
            <person name="Myers L.L."/>
            <person name="Chung G.-T."/>
            <person name="Escheverria P."/>
            <person name="Fraser C.M."/>
            <person name="Sadzewicz L."/>
            <person name="Shefchek K.A."/>
            <person name="Tallon L."/>
            <person name="Das S.P."/>
            <person name="Daugherty S."/>
            <person name="Mongodin E.F."/>
        </authorList>
    </citation>
    <scope>NUCLEOTIDE SEQUENCE [LARGE SCALE GENOMIC DNA]</scope>
    <source>
        <strain evidence="1 2">3975 RP4</strain>
    </source>
</reference>
<evidence type="ECO:0000313" key="1">
    <source>
        <dbReference type="EMBL" id="KDS47833.1"/>
    </source>
</evidence>
<dbReference type="EMBL" id="JNHM01000093">
    <property type="protein sequence ID" value="KDS47833.1"/>
    <property type="molecule type" value="Genomic_DNA"/>
</dbReference>